<dbReference type="CDD" id="cd19079">
    <property type="entry name" value="AKR_EcYajO-like"/>
    <property type="match status" value="1"/>
</dbReference>
<dbReference type="EMBL" id="RBTL01000153">
    <property type="protein sequence ID" value="RMT68093.1"/>
    <property type="molecule type" value="Genomic_DNA"/>
</dbReference>
<name>A0A3M5N8Y7_PSESX</name>
<dbReference type="Gene3D" id="3.20.20.100">
    <property type="entry name" value="NADP-dependent oxidoreductase domain"/>
    <property type="match status" value="1"/>
</dbReference>
<accession>A0A3M5N8Y7</accession>
<evidence type="ECO:0000259" key="2">
    <source>
        <dbReference type="Pfam" id="PF00248"/>
    </source>
</evidence>
<dbReference type="PANTHER" id="PTHR43364:SF4">
    <property type="entry name" value="NAD(P)-LINKED OXIDOREDUCTASE SUPERFAMILY PROTEIN"/>
    <property type="match status" value="1"/>
</dbReference>
<dbReference type="FunFam" id="3.20.20.100:FF:000004">
    <property type="entry name" value="Oxidoreductase, aldo/keto reductase"/>
    <property type="match status" value="1"/>
</dbReference>
<dbReference type="InterPro" id="IPR036812">
    <property type="entry name" value="NAD(P)_OxRdtase_dom_sf"/>
</dbReference>
<dbReference type="SUPFAM" id="SSF51430">
    <property type="entry name" value="NAD(P)-linked oxidoreductase"/>
    <property type="match status" value="1"/>
</dbReference>
<evidence type="ECO:0000313" key="4">
    <source>
        <dbReference type="Proteomes" id="UP000282636"/>
    </source>
</evidence>
<dbReference type="GO" id="GO:0016491">
    <property type="term" value="F:oxidoreductase activity"/>
    <property type="evidence" value="ECO:0007669"/>
    <property type="project" value="UniProtKB-KW"/>
</dbReference>
<dbReference type="AlphaFoldDB" id="A0A3M5N8Y7"/>
<evidence type="ECO:0000313" key="3">
    <source>
        <dbReference type="EMBL" id="RMT68093.1"/>
    </source>
</evidence>
<proteinExistence type="predicted"/>
<comment type="caution">
    <text evidence="3">The sequence shown here is derived from an EMBL/GenBank/DDBJ whole genome shotgun (WGS) entry which is preliminary data.</text>
</comment>
<evidence type="ECO:0000256" key="1">
    <source>
        <dbReference type="ARBA" id="ARBA00023002"/>
    </source>
</evidence>
<dbReference type="InterPro" id="IPR023210">
    <property type="entry name" value="NADP_OxRdtase_dom"/>
</dbReference>
<dbReference type="GO" id="GO:0005829">
    <property type="term" value="C:cytosol"/>
    <property type="evidence" value="ECO:0007669"/>
    <property type="project" value="TreeGrafter"/>
</dbReference>
<keyword evidence="1" id="KW-0560">Oxidoreductase</keyword>
<dbReference type="PANTHER" id="PTHR43364">
    <property type="entry name" value="NADH-SPECIFIC METHYLGLYOXAL REDUCTASE-RELATED"/>
    <property type="match status" value="1"/>
</dbReference>
<gene>
    <name evidence="3" type="ORF">ALP44_03915</name>
</gene>
<feature type="domain" description="NADP-dependent oxidoreductase" evidence="2">
    <location>
        <begin position="34"/>
        <end position="339"/>
    </location>
</feature>
<sequence>MRWHSVKTDGSRSTTEGGFMKYVKLGNTGLDVSKLCLGCMTFGQPDAGTHPWTLGEEASRPIIKHAVEQGINFFDTANSYSAGTSETIVGKLLKAFTRREETVIATKVFFPPNMGQGSTKPNEKGLSRKAIMASIDASLTRLGTDYVDLYQIHRWDYDTPIEETMEALHDVVKAGKARYIGASSMHAWQFAKAQQVAVANGWSRFVSMQNYLNLVYREEEREMIPLCLDQGVGLMPWSPMARGRLTRPHGQQTERMKTDLVGQSLSQTTDVEDGRVISVVEQIAGERSVPMAQIALAWVLAKRGVSAPIVGASKAPQLDDAIAALELVLTDDEIKRLEAPYVPHAVTGFS</sequence>
<organism evidence="3 4">
    <name type="scientific">Pseudomonas syringae pv. theae</name>
    <dbReference type="NCBI Taxonomy" id="103985"/>
    <lineage>
        <taxon>Bacteria</taxon>
        <taxon>Pseudomonadati</taxon>
        <taxon>Pseudomonadota</taxon>
        <taxon>Gammaproteobacteria</taxon>
        <taxon>Pseudomonadales</taxon>
        <taxon>Pseudomonadaceae</taxon>
        <taxon>Pseudomonas</taxon>
        <taxon>Pseudomonas syringae</taxon>
    </lineage>
</organism>
<protein>
    <submittedName>
        <fullName evidence="3">Aldo/keto reductase</fullName>
    </submittedName>
</protein>
<dbReference type="Proteomes" id="UP000282636">
    <property type="component" value="Unassembled WGS sequence"/>
</dbReference>
<dbReference type="Pfam" id="PF00248">
    <property type="entry name" value="Aldo_ket_red"/>
    <property type="match status" value="1"/>
</dbReference>
<dbReference type="InterPro" id="IPR050523">
    <property type="entry name" value="AKR_Detox_Biosynth"/>
</dbReference>
<reference evidence="3 4" key="1">
    <citation type="submission" date="2018-08" db="EMBL/GenBank/DDBJ databases">
        <title>Recombination of ecologically and evolutionarily significant loci maintains genetic cohesion in the Pseudomonas syringae species complex.</title>
        <authorList>
            <person name="Dillon M."/>
            <person name="Thakur S."/>
            <person name="Almeida R.N.D."/>
            <person name="Weir B.S."/>
            <person name="Guttman D.S."/>
        </authorList>
    </citation>
    <scope>NUCLEOTIDE SEQUENCE [LARGE SCALE GENOMIC DNA]</scope>
    <source>
        <strain evidence="3 4">ICMP 3934</strain>
    </source>
</reference>